<evidence type="ECO:0000256" key="5">
    <source>
        <dbReference type="SAM" id="SignalP"/>
    </source>
</evidence>
<dbReference type="Proteomes" id="UP000829116">
    <property type="component" value="Chromosome"/>
</dbReference>
<dbReference type="InterPro" id="IPR050263">
    <property type="entry name" value="Bact_Fimbrial_Adh_Pro"/>
</dbReference>
<accession>A0A9Q8V2P7</accession>
<dbReference type="GeneID" id="79718002"/>
<name>A0A9Q8V2P7_9GAMM</name>
<protein>
    <submittedName>
        <fullName evidence="7">Type 1 fimbrial protein</fullName>
    </submittedName>
</protein>
<evidence type="ECO:0000256" key="2">
    <source>
        <dbReference type="ARBA" id="ARBA00006671"/>
    </source>
</evidence>
<feature type="chain" id="PRO_5040404354" evidence="5">
    <location>
        <begin position="22"/>
        <end position="180"/>
    </location>
</feature>
<sequence length="180" mass="20308">MKNLLIITLLFSSIFSMPVFATMNWGQATVKGEILVSGCSIQLTNKDQIIDFGAYALSKLDENIIKKPFKIILKNCQLSNSYLDDKKSPIRIKFTGPATNNFNGFKFNDADGLAIYILSGSDIVKPNQYYPIYNLKRVSGETKSINEQHLNFLSEVIVADKLRPQLGEFSSIITFDIDYY</sequence>
<dbReference type="InterPro" id="IPR036937">
    <property type="entry name" value="Adhesion_dom_fimbrial_sf"/>
</dbReference>
<reference evidence="7" key="1">
    <citation type="submission" date="2022-03" db="EMBL/GenBank/DDBJ databases">
        <title>ESBL-producing Moellerella wisconsensis and Escherichia marmotae isolated from wild game meat.</title>
        <authorList>
            <person name="Biggel M."/>
        </authorList>
    </citation>
    <scope>NUCLEOTIDE SEQUENCE</scope>
    <source>
        <strain evidence="7">W51</strain>
    </source>
</reference>
<proteinExistence type="inferred from homology"/>
<dbReference type="InterPro" id="IPR008966">
    <property type="entry name" value="Adhesion_dom_sf"/>
</dbReference>
<dbReference type="InterPro" id="IPR000259">
    <property type="entry name" value="Adhesion_dom_fimbrial"/>
</dbReference>
<gene>
    <name evidence="7" type="ORF">MNY72_11760</name>
</gene>
<dbReference type="RefSeq" id="WP_241500962.1">
    <property type="nucleotide sequence ID" value="NZ_CAWQWL010000001.1"/>
</dbReference>
<dbReference type="GO" id="GO:0043709">
    <property type="term" value="P:cell adhesion involved in single-species biofilm formation"/>
    <property type="evidence" value="ECO:0007669"/>
    <property type="project" value="TreeGrafter"/>
</dbReference>
<evidence type="ECO:0000256" key="3">
    <source>
        <dbReference type="ARBA" id="ARBA00022729"/>
    </source>
</evidence>
<keyword evidence="3 5" id="KW-0732">Signal</keyword>
<evidence type="ECO:0000256" key="1">
    <source>
        <dbReference type="ARBA" id="ARBA00004561"/>
    </source>
</evidence>
<keyword evidence="4" id="KW-0281">Fimbrium</keyword>
<evidence type="ECO:0000313" key="8">
    <source>
        <dbReference type="Proteomes" id="UP000829116"/>
    </source>
</evidence>
<dbReference type="Pfam" id="PF00419">
    <property type="entry name" value="Fimbrial"/>
    <property type="match status" value="1"/>
</dbReference>
<feature type="domain" description="Fimbrial-type adhesion" evidence="6">
    <location>
        <begin position="30"/>
        <end position="179"/>
    </location>
</feature>
<evidence type="ECO:0000256" key="4">
    <source>
        <dbReference type="ARBA" id="ARBA00023263"/>
    </source>
</evidence>
<feature type="signal peptide" evidence="5">
    <location>
        <begin position="1"/>
        <end position="21"/>
    </location>
</feature>
<dbReference type="GO" id="GO:0009289">
    <property type="term" value="C:pilus"/>
    <property type="evidence" value="ECO:0007669"/>
    <property type="project" value="UniProtKB-SubCell"/>
</dbReference>
<comment type="subcellular location">
    <subcellularLocation>
        <location evidence="1">Fimbrium</location>
    </subcellularLocation>
</comment>
<comment type="similarity">
    <text evidence="2">Belongs to the fimbrial protein family.</text>
</comment>
<dbReference type="SUPFAM" id="SSF49401">
    <property type="entry name" value="Bacterial adhesins"/>
    <property type="match status" value="1"/>
</dbReference>
<dbReference type="EMBL" id="CP093245">
    <property type="protein sequence ID" value="UNH30020.1"/>
    <property type="molecule type" value="Genomic_DNA"/>
</dbReference>
<dbReference type="PANTHER" id="PTHR33420:SF3">
    <property type="entry name" value="FIMBRIAL SUBUNIT ELFA"/>
    <property type="match status" value="1"/>
</dbReference>
<dbReference type="PANTHER" id="PTHR33420">
    <property type="entry name" value="FIMBRIAL SUBUNIT ELFA-RELATED"/>
    <property type="match status" value="1"/>
</dbReference>
<organism evidence="7 8">
    <name type="scientific">Moellerella wisconsensis</name>
    <dbReference type="NCBI Taxonomy" id="158849"/>
    <lineage>
        <taxon>Bacteria</taxon>
        <taxon>Pseudomonadati</taxon>
        <taxon>Pseudomonadota</taxon>
        <taxon>Gammaproteobacteria</taxon>
        <taxon>Enterobacterales</taxon>
        <taxon>Morganellaceae</taxon>
        <taxon>Moellerella</taxon>
    </lineage>
</organism>
<dbReference type="Gene3D" id="2.60.40.1090">
    <property type="entry name" value="Fimbrial-type adhesion domain"/>
    <property type="match status" value="1"/>
</dbReference>
<evidence type="ECO:0000313" key="7">
    <source>
        <dbReference type="EMBL" id="UNH30020.1"/>
    </source>
</evidence>
<evidence type="ECO:0000259" key="6">
    <source>
        <dbReference type="Pfam" id="PF00419"/>
    </source>
</evidence>
<dbReference type="AlphaFoldDB" id="A0A9Q8V2P7"/>